<sequence>MRFLIPFALMLGACQATEPVATAPAPVVEVDPIGMLSEEERGALLSKGAQVLFWPQPLRAERFRVMETQFPGRTAAPVSPRELPAGTPIPGADQIAEAMIDNDLVGLMVLQDGEVRFEGYGEGLTATDRWVSFSVAKSLTAVLAGAALKDGAIPSLEAPVTDFIPELSGSAYDGVTVEQLMTMRSGVAWDENYASPTSDIAMLYSQPYQPGVDPNIDYLRKLERAAEPGSVFNYNTAETNLVGTLVERAVGKSLTAYAGEKLVWPAGLEGELFWQVDTTGGNVGGCCISMRLGDYARIGQWILEGAPDGSGGSVVDPDFLANATAPAVNFGNGYGYGYFWWTYPGDAFGAIGIFGQGIYIDPADDLVIAYLGNWEGATSGQRSAIIGAVREALGD</sequence>
<dbReference type="Pfam" id="PF00144">
    <property type="entry name" value="Beta-lactamase"/>
    <property type="match status" value="1"/>
</dbReference>
<comment type="caution">
    <text evidence="2">The sequence shown here is derived from an EMBL/GenBank/DDBJ whole genome shotgun (WGS) entry which is preliminary data.</text>
</comment>
<dbReference type="SUPFAM" id="SSF56601">
    <property type="entry name" value="beta-lactamase/transpeptidase-like"/>
    <property type="match status" value="1"/>
</dbReference>
<dbReference type="PANTHER" id="PTHR43283">
    <property type="entry name" value="BETA-LACTAMASE-RELATED"/>
    <property type="match status" value="1"/>
</dbReference>
<evidence type="ECO:0000313" key="3">
    <source>
        <dbReference type="Proteomes" id="UP001155128"/>
    </source>
</evidence>
<organism evidence="2 3">
    <name type="scientific">Sphingomicrobium sediminis</name>
    <dbReference type="NCBI Taxonomy" id="2950949"/>
    <lineage>
        <taxon>Bacteria</taxon>
        <taxon>Pseudomonadati</taxon>
        <taxon>Pseudomonadota</taxon>
        <taxon>Alphaproteobacteria</taxon>
        <taxon>Sphingomonadales</taxon>
        <taxon>Sphingomonadaceae</taxon>
        <taxon>Sphingomicrobium</taxon>
    </lineage>
</organism>
<dbReference type="InterPro" id="IPR001466">
    <property type="entry name" value="Beta-lactam-related"/>
</dbReference>
<dbReference type="PANTHER" id="PTHR43283:SF7">
    <property type="entry name" value="BETA-LACTAMASE-RELATED DOMAIN-CONTAINING PROTEIN"/>
    <property type="match status" value="1"/>
</dbReference>
<dbReference type="RefSeq" id="WP_252111483.1">
    <property type="nucleotide sequence ID" value="NZ_JAMSHT010000001.1"/>
</dbReference>
<dbReference type="InterPro" id="IPR012338">
    <property type="entry name" value="Beta-lactam/transpept-like"/>
</dbReference>
<name>A0A9X2EFA3_9SPHN</name>
<evidence type="ECO:0000259" key="1">
    <source>
        <dbReference type="Pfam" id="PF00144"/>
    </source>
</evidence>
<dbReference type="EMBL" id="JAMSHT010000001">
    <property type="protein sequence ID" value="MCM8556356.1"/>
    <property type="molecule type" value="Genomic_DNA"/>
</dbReference>
<dbReference type="AlphaFoldDB" id="A0A9X2EFA3"/>
<accession>A0A9X2EFA3</accession>
<feature type="domain" description="Beta-lactamase-related" evidence="1">
    <location>
        <begin position="105"/>
        <end position="377"/>
    </location>
</feature>
<reference evidence="2" key="1">
    <citation type="submission" date="2022-06" db="EMBL/GenBank/DDBJ databases">
        <title>Sphingomicrobium sedimins sp. nov., a marine bacterium isolated from tidal flat.</title>
        <authorList>
            <person name="Kim C.-H."/>
            <person name="Yoo Y."/>
            <person name="Kim J.-J."/>
        </authorList>
    </citation>
    <scope>NUCLEOTIDE SEQUENCE</scope>
    <source>
        <strain evidence="2">GRR-S6-50</strain>
    </source>
</reference>
<dbReference type="InterPro" id="IPR050789">
    <property type="entry name" value="Diverse_Enzym_Activities"/>
</dbReference>
<proteinExistence type="predicted"/>
<dbReference type="Proteomes" id="UP001155128">
    <property type="component" value="Unassembled WGS sequence"/>
</dbReference>
<protein>
    <submittedName>
        <fullName evidence="2">Beta-lactamase family protein</fullName>
    </submittedName>
</protein>
<gene>
    <name evidence="2" type="ORF">NDO55_00800</name>
</gene>
<evidence type="ECO:0000313" key="2">
    <source>
        <dbReference type="EMBL" id="MCM8556356.1"/>
    </source>
</evidence>
<keyword evidence="3" id="KW-1185">Reference proteome</keyword>
<dbReference type="Gene3D" id="3.40.710.10">
    <property type="entry name" value="DD-peptidase/beta-lactamase superfamily"/>
    <property type="match status" value="1"/>
</dbReference>